<evidence type="ECO:0000259" key="2">
    <source>
        <dbReference type="Pfam" id="PF12770"/>
    </source>
</evidence>
<dbReference type="OrthoDB" id="9991317at2759"/>
<proteinExistence type="predicted"/>
<dbReference type="PANTHER" id="PTHR19959:SF119">
    <property type="entry name" value="FUNGAL LIPASE-LIKE DOMAIN-CONTAINING PROTEIN"/>
    <property type="match status" value="1"/>
</dbReference>
<organism evidence="3 4">
    <name type="scientific">Fusarium sarcochroum</name>
    <dbReference type="NCBI Taxonomy" id="1208366"/>
    <lineage>
        <taxon>Eukaryota</taxon>
        <taxon>Fungi</taxon>
        <taxon>Dikarya</taxon>
        <taxon>Ascomycota</taxon>
        <taxon>Pezizomycotina</taxon>
        <taxon>Sordariomycetes</taxon>
        <taxon>Hypocreomycetidae</taxon>
        <taxon>Hypocreales</taxon>
        <taxon>Nectriaceae</taxon>
        <taxon>Fusarium</taxon>
        <taxon>Fusarium lateritium species complex</taxon>
    </lineage>
</organism>
<keyword evidence="4" id="KW-1185">Reference proteome</keyword>
<gene>
    <name evidence="3" type="ORF">FSARC_10197</name>
</gene>
<dbReference type="InterPro" id="IPR024983">
    <property type="entry name" value="CHAT_dom"/>
</dbReference>
<reference evidence="3" key="2">
    <citation type="submission" date="2020-05" db="EMBL/GenBank/DDBJ databases">
        <authorList>
            <person name="Kim H.-S."/>
            <person name="Proctor R.H."/>
            <person name="Brown D.W."/>
        </authorList>
    </citation>
    <scope>NUCLEOTIDE SEQUENCE</scope>
    <source>
        <strain evidence="3">NRRL 20472</strain>
    </source>
</reference>
<comment type="caution">
    <text evidence="3">The sequence shown here is derived from an EMBL/GenBank/DDBJ whole genome shotgun (WGS) entry which is preliminary data.</text>
</comment>
<accession>A0A8H4X560</accession>
<dbReference type="EMBL" id="JABEXW010000610">
    <property type="protein sequence ID" value="KAF4961381.1"/>
    <property type="molecule type" value="Genomic_DNA"/>
</dbReference>
<feature type="region of interest" description="Disordered" evidence="1">
    <location>
        <begin position="1"/>
        <end position="38"/>
    </location>
</feature>
<evidence type="ECO:0000256" key="1">
    <source>
        <dbReference type="SAM" id="MobiDB-lite"/>
    </source>
</evidence>
<name>A0A8H4X560_9HYPO</name>
<protein>
    <recommendedName>
        <fullName evidence="2">CHAT domain-containing protein</fullName>
    </recommendedName>
</protein>
<feature type="domain" description="CHAT" evidence="2">
    <location>
        <begin position="837"/>
        <end position="1154"/>
    </location>
</feature>
<dbReference type="SUPFAM" id="SSF48452">
    <property type="entry name" value="TPR-like"/>
    <property type="match status" value="1"/>
</dbReference>
<dbReference type="AlphaFoldDB" id="A0A8H4X560"/>
<dbReference type="Proteomes" id="UP000622797">
    <property type="component" value="Unassembled WGS sequence"/>
</dbReference>
<dbReference type="Gene3D" id="1.25.40.10">
    <property type="entry name" value="Tetratricopeptide repeat domain"/>
    <property type="match status" value="2"/>
</dbReference>
<dbReference type="InterPro" id="IPR011990">
    <property type="entry name" value="TPR-like_helical_dom_sf"/>
</dbReference>
<evidence type="ECO:0000313" key="4">
    <source>
        <dbReference type="Proteomes" id="UP000622797"/>
    </source>
</evidence>
<dbReference type="Pfam" id="PF12770">
    <property type="entry name" value="CHAT"/>
    <property type="match status" value="1"/>
</dbReference>
<feature type="compositionally biased region" description="Polar residues" evidence="1">
    <location>
        <begin position="1"/>
        <end position="23"/>
    </location>
</feature>
<sequence>MEEQIVTSPGHGQNSAKTKTEPGQNIKPEPQNPLQSLIQRSNDSNDTALLTEITQVARQSLGVTGDGTEGHAKILHTLAWSLYQHYKKIEPDWDHLQEAVTLERKAIDIVPADSLNRQRYSYWLGLQLGDCFYHTGEVSKLEDAISLIQTSLHLYPEGGPMRIAHLRNLGVLFKEKYAQLGVEEDFSNAREVLEEALALASDDDHDPATTLETSADLYDVRHSKSGRLGDLETVVLLRRESLFATTEDNGTIGPDRRFLLATSLEELYGQKGSVSDLQESIVLAREAIAATSEDDSAWLTRIQFLSLRLHSLYLETGELVVLEEAIHLGKSFLEQAGEDYPGRSSELTNISVNLADLYRRTGITTHLDDAIYFGRQGLEETAKDDPGIRFSFGNLGTALASRSQATGSLVDLQEAIFYVRSALDATPDECPTRHIQLHNLASALIRRYIRDLGDLDDLNEAIALSREALVFVPADHPDIQTYLHRLASSLNYRHNKQRSARDLEESIQLSRKAMHASHDSFTGRTAVNSTLAATLLKRFKAEGSMADLDEAISASQTALSLTPGESPSRTEIWIILGGLFSSKFAKTRLDSDIEQAVDSYRSAVNHPVGQPLRRIIAATSVISLCPEFQQAYDIGRTAIDLFPGLVAARSLQTTDRQYLLSHTSGLAAATAGAALRIGKQPSEALAILEQGRGVFASSLGDIRMDIQELRHAFPELADEFVRLRGDLDSSTGFHLIEGAPLTQNDHGNRRCNAAEAFDELLVKIRENSGFEDFLGPLSMEQICAAAAFGPIVVINSSWMGCEAIIIQEQRLASLVFTNVADFHFLQETAESDRGSVETLEKLWDTITSRVLEELGFTKTPSDQQDWPHVWWIPTGPLSRFPLHASGRHQERSGKTVMDRVISSHSPSLKALVRGRRHREVTTGPSQALLVAMEHTQNQPSLPKAAEEVELVGKICESMGIHPVMPGTGKQDSLSCLPNSTIFHFAGHGHTNSDNPSKSHLLLSDPNDPLTVADLLELNLHENSPFLAYLSACSTGRVQDDRFIDESIHLISACQLAGFRHVIGTLWRVQDEKCVDVARITYETMREGGMTDDSVCRGLHRATRMLRDVWLDGVEGSKELMPRPWRGDGREARDIISCDEDWMPPAYWVPYVHFGV</sequence>
<dbReference type="PANTHER" id="PTHR19959">
    <property type="entry name" value="KINESIN LIGHT CHAIN"/>
    <property type="match status" value="1"/>
</dbReference>
<reference evidence="3" key="1">
    <citation type="journal article" date="2020" name="BMC Genomics">
        <title>Correction to: Identification and distribution of gene clusters required for synthesis of sphingolipid metabolism inhibitors in diverse species of the filamentous fungus Fusarium.</title>
        <authorList>
            <person name="Kim H.S."/>
            <person name="Lohmar J.M."/>
            <person name="Busman M."/>
            <person name="Brown D.W."/>
            <person name="Naumann T.A."/>
            <person name="Divon H.H."/>
            <person name="Lysoe E."/>
            <person name="Uhlig S."/>
            <person name="Proctor R.H."/>
        </authorList>
    </citation>
    <scope>NUCLEOTIDE SEQUENCE</scope>
    <source>
        <strain evidence="3">NRRL 20472</strain>
    </source>
</reference>
<evidence type="ECO:0000313" key="3">
    <source>
        <dbReference type="EMBL" id="KAF4961381.1"/>
    </source>
</evidence>